<proteinExistence type="predicted"/>
<sequence>MSIREALVVATICFGLFTLWSVQAVLDGFPDAEFSDASNVIGIGLELALGGFALLYLRMRDFDVGALYPRPGLGGALVGLALYAAIWVAWAAVMPLFAREDGAPEVVAFSYSGSSLALIVLFAMVNGAFEEIFLLGVMARGLRHHGLSVAVGLPLLVRILYHLYQGPAGVVSVLVFGLILTAYYLRSGRLWPVVFAHILADIVPFVLGEG</sequence>
<keyword evidence="1" id="KW-0812">Transmembrane</keyword>
<reference evidence="3" key="1">
    <citation type="submission" date="2022-01" db="EMBL/GenBank/DDBJ databases">
        <title>Lysobacter chinensis sp. nov., a bacterium isolated from cow dung compost.</title>
        <authorList>
            <person name="Liu Y."/>
        </authorList>
    </citation>
    <scope>NUCLEOTIDE SEQUENCE</scope>
    <source>
        <strain evidence="3">TLK-CK17</strain>
    </source>
</reference>
<feature type="domain" description="CAAX prenyl protease 2/Lysostaphin resistance protein A-like" evidence="2">
    <location>
        <begin position="114"/>
        <end position="202"/>
    </location>
</feature>
<evidence type="ECO:0000313" key="3">
    <source>
        <dbReference type="EMBL" id="MCF7223238.1"/>
    </source>
</evidence>
<evidence type="ECO:0000256" key="1">
    <source>
        <dbReference type="SAM" id="Phobius"/>
    </source>
</evidence>
<dbReference type="Pfam" id="PF02517">
    <property type="entry name" value="Rce1-like"/>
    <property type="match status" value="1"/>
</dbReference>
<keyword evidence="3" id="KW-0482">Metalloprotease</keyword>
<feature type="transmembrane region" description="Helical" evidence="1">
    <location>
        <begin position="167"/>
        <end position="185"/>
    </location>
</feature>
<keyword evidence="1" id="KW-0472">Membrane</keyword>
<protein>
    <submittedName>
        <fullName evidence="3">CPBP family intramembrane metalloprotease</fullName>
    </submittedName>
</protein>
<dbReference type="GO" id="GO:0008237">
    <property type="term" value="F:metallopeptidase activity"/>
    <property type="evidence" value="ECO:0007669"/>
    <property type="project" value="UniProtKB-KW"/>
</dbReference>
<feature type="transmembrane region" description="Helical" evidence="1">
    <location>
        <begin position="40"/>
        <end position="57"/>
    </location>
</feature>
<dbReference type="InterPro" id="IPR003675">
    <property type="entry name" value="Rce1/LyrA-like_dom"/>
</dbReference>
<dbReference type="EMBL" id="JAKJPO010000013">
    <property type="protein sequence ID" value="MCF7223238.1"/>
    <property type="molecule type" value="Genomic_DNA"/>
</dbReference>
<organism evidence="3 4">
    <name type="scientific">Marilutibacter chinensis</name>
    <dbReference type="NCBI Taxonomy" id="2912247"/>
    <lineage>
        <taxon>Bacteria</taxon>
        <taxon>Pseudomonadati</taxon>
        <taxon>Pseudomonadota</taxon>
        <taxon>Gammaproteobacteria</taxon>
        <taxon>Lysobacterales</taxon>
        <taxon>Lysobacteraceae</taxon>
        <taxon>Marilutibacter</taxon>
    </lineage>
</organism>
<evidence type="ECO:0000313" key="4">
    <source>
        <dbReference type="Proteomes" id="UP001430796"/>
    </source>
</evidence>
<evidence type="ECO:0000259" key="2">
    <source>
        <dbReference type="Pfam" id="PF02517"/>
    </source>
</evidence>
<dbReference type="RefSeq" id="WP_237056162.1">
    <property type="nucleotide sequence ID" value="NZ_JAKJPO010000013.1"/>
</dbReference>
<feature type="transmembrane region" description="Helical" evidence="1">
    <location>
        <begin position="190"/>
        <end position="207"/>
    </location>
</feature>
<feature type="transmembrane region" description="Helical" evidence="1">
    <location>
        <begin position="141"/>
        <end position="161"/>
    </location>
</feature>
<accession>A0ABS9HWY5</accession>
<feature type="transmembrane region" description="Helical" evidence="1">
    <location>
        <begin position="77"/>
        <end position="97"/>
    </location>
</feature>
<dbReference type="Proteomes" id="UP001430796">
    <property type="component" value="Unassembled WGS sequence"/>
</dbReference>
<name>A0ABS9HWY5_9GAMM</name>
<reference evidence="3" key="2">
    <citation type="submission" date="2022-01" db="EMBL/GenBank/DDBJ databases">
        <authorList>
            <person name="Zhou L.Y."/>
        </authorList>
    </citation>
    <scope>NUCLEOTIDE SEQUENCE</scope>
    <source>
        <strain evidence="3">TLK-CK17</strain>
    </source>
</reference>
<feature type="transmembrane region" description="Helical" evidence="1">
    <location>
        <begin position="109"/>
        <end position="129"/>
    </location>
</feature>
<keyword evidence="1" id="KW-1133">Transmembrane helix</keyword>
<keyword evidence="3" id="KW-0378">Hydrolase</keyword>
<comment type="caution">
    <text evidence="3">The sequence shown here is derived from an EMBL/GenBank/DDBJ whole genome shotgun (WGS) entry which is preliminary data.</text>
</comment>
<gene>
    <name evidence="3" type="ORF">L3V18_15785</name>
</gene>
<keyword evidence="4" id="KW-1185">Reference proteome</keyword>
<keyword evidence="3" id="KW-0645">Protease</keyword>